<keyword evidence="1" id="KW-0813">Transport</keyword>
<dbReference type="SUPFAM" id="SSF89009">
    <property type="entry name" value="GAT-like domain"/>
    <property type="match status" value="1"/>
</dbReference>
<name>A0ABR0YGD9_HUSHU</name>
<sequence>MPSTTTHAWADAFRSSPDLTGVVSVYEDLRRKGLEFPMTDLDSLSPIHTPHRSVPDSDPAVRLQGSVRGLTAPPAVPGGTAWALPPPIAEQRAAPPPDSNPDGPITLSAEQLCSEMQVVRGNVTVMSEMMAEMSSGQVETSDLELLQVRLRTCRSMQRRVLELIPRVENEGLTEELLLINDDMNNIFMRYERMERRGRGGEEREVSDPTLETSLVSPAVIQSAAGSTVSGPPVGQSAVSSLSSQLASLNTGSSPASVFSTLQTLSTAPSVPSASKPVEEDEFDMFESDKEQLTSKTLADQLLTGVSRGVCLEHSRV</sequence>
<dbReference type="Pfam" id="PF03127">
    <property type="entry name" value="GAT"/>
    <property type="match status" value="1"/>
</dbReference>
<dbReference type="InterPro" id="IPR002014">
    <property type="entry name" value="VHS_dom"/>
</dbReference>
<evidence type="ECO:0000256" key="3">
    <source>
        <dbReference type="SAM" id="MobiDB-lite"/>
    </source>
</evidence>
<dbReference type="PANTHER" id="PTHR13856">
    <property type="entry name" value="VHS DOMAIN CONTAINING PROTEIN FAMILY"/>
    <property type="match status" value="1"/>
</dbReference>
<protein>
    <submittedName>
        <fullName evidence="6">TOM1-like protein 2</fullName>
    </submittedName>
</protein>
<accession>A0ABR0YGD9</accession>
<dbReference type="PANTHER" id="PTHR13856:SF32">
    <property type="entry name" value="TARGET OF MYB1 MEMBRANE TRAFFICKING PROTEIN"/>
    <property type="match status" value="1"/>
</dbReference>
<keyword evidence="2" id="KW-0653">Protein transport</keyword>
<gene>
    <name evidence="6" type="ORF">HHUSO_G29300</name>
</gene>
<comment type="caution">
    <text evidence="6">The sequence shown here is derived from an EMBL/GenBank/DDBJ whole genome shotgun (WGS) entry which is preliminary data.</text>
</comment>
<dbReference type="InterPro" id="IPR038425">
    <property type="entry name" value="GAT_sf"/>
</dbReference>
<evidence type="ECO:0000313" key="6">
    <source>
        <dbReference type="EMBL" id="KAK6471478.1"/>
    </source>
</evidence>
<dbReference type="InterPro" id="IPR008942">
    <property type="entry name" value="ENTH_VHS"/>
</dbReference>
<dbReference type="Proteomes" id="UP001369086">
    <property type="component" value="Unassembled WGS sequence"/>
</dbReference>
<feature type="region of interest" description="Disordered" evidence="3">
    <location>
        <begin position="72"/>
        <end position="106"/>
    </location>
</feature>
<keyword evidence="7" id="KW-1185">Reference proteome</keyword>
<dbReference type="InterPro" id="IPR004152">
    <property type="entry name" value="GAT_dom"/>
</dbReference>
<feature type="domain" description="VHS" evidence="4">
    <location>
        <begin position="8"/>
        <end position="37"/>
    </location>
</feature>
<evidence type="ECO:0000259" key="4">
    <source>
        <dbReference type="PROSITE" id="PS50179"/>
    </source>
</evidence>
<reference evidence="6 7" key="1">
    <citation type="submission" date="2021-05" db="EMBL/GenBank/DDBJ databases">
        <authorList>
            <person name="Zahm M."/>
            <person name="Klopp C."/>
            <person name="Cabau C."/>
            <person name="Kuhl H."/>
            <person name="Suciu R."/>
            <person name="Ciorpac M."/>
            <person name="Holostenco D."/>
            <person name="Gessner J."/>
            <person name="Wuertz S."/>
            <person name="Hohne C."/>
            <person name="Stock M."/>
            <person name="Gislard M."/>
            <person name="Lluch J."/>
            <person name="Milhes M."/>
            <person name="Lampietro C."/>
            <person name="Lopez Roques C."/>
            <person name="Donnadieu C."/>
            <person name="Du K."/>
            <person name="Schartl M."/>
            <person name="Guiguen Y."/>
        </authorList>
    </citation>
    <scope>NUCLEOTIDE SEQUENCE [LARGE SCALE GENOMIC DNA]</scope>
    <source>
        <strain evidence="6">Hh-F2</strain>
        <tissue evidence="6">Blood</tissue>
    </source>
</reference>
<dbReference type="Gene3D" id="1.25.40.90">
    <property type="match status" value="1"/>
</dbReference>
<dbReference type="EMBL" id="JAHFZB010000031">
    <property type="protein sequence ID" value="KAK6471478.1"/>
    <property type="molecule type" value="Genomic_DNA"/>
</dbReference>
<dbReference type="PROSITE" id="PS50179">
    <property type="entry name" value="VHS"/>
    <property type="match status" value="1"/>
</dbReference>
<dbReference type="Gene3D" id="1.20.58.160">
    <property type="match status" value="1"/>
</dbReference>
<dbReference type="PROSITE" id="PS50909">
    <property type="entry name" value="GAT"/>
    <property type="match status" value="1"/>
</dbReference>
<feature type="compositionally biased region" description="Pro residues" evidence="3">
    <location>
        <begin position="84"/>
        <end position="99"/>
    </location>
</feature>
<organism evidence="6 7">
    <name type="scientific">Huso huso</name>
    <name type="common">Beluga</name>
    <name type="synonym">Acipenser huso</name>
    <dbReference type="NCBI Taxonomy" id="61971"/>
    <lineage>
        <taxon>Eukaryota</taxon>
        <taxon>Metazoa</taxon>
        <taxon>Chordata</taxon>
        <taxon>Craniata</taxon>
        <taxon>Vertebrata</taxon>
        <taxon>Euteleostomi</taxon>
        <taxon>Actinopterygii</taxon>
        <taxon>Chondrostei</taxon>
        <taxon>Acipenseriformes</taxon>
        <taxon>Acipenseridae</taxon>
        <taxon>Huso</taxon>
    </lineage>
</organism>
<dbReference type="SUPFAM" id="SSF48464">
    <property type="entry name" value="ENTH/VHS domain"/>
    <property type="match status" value="1"/>
</dbReference>
<evidence type="ECO:0000313" key="7">
    <source>
        <dbReference type="Proteomes" id="UP001369086"/>
    </source>
</evidence>
<evidence type="ECO:0000256" key="2">
    <source>
        <dbReference type="ARBA" id="ARBA00022927"/>
    </source>
</evidence>
<feature type="domain" description="GAT" evidence="5">
    <location>
        <begin position="107"/>
        <end position="195"/>
    </location>
</feature>
<evidence type="ECO:0000259" key="5">
    <source>
        <dbReference type="PROSITE" id="PS50909"/>
    </source>
</evidence>
<proteinExistence type="predicted"/>
<evidence type="ECO:0000256" key="1">
    <source>
        <dbReference type="ARBA" id="ARBA00022448"/>
    </source>
</evidence>
<dbReference type="CDD" id="cd14233">
    <property type="entry name" value="GAT_TOM1_like"/>
    <property type="match status" value="1"/>
</dbReference>